<accession>A0A6P5EK47</accession>
<keyword evidence="11" id="KW-0503">Monooxygenase</keyword>
<dbReference type="InterPro" id="IPR036396">
    <property type="entry name" value="Cyt_P450_sf"/>
</dbReference>
<gene>
    <name evidence="14" type="primary">LOC109707100</name>
</gene>
<keyword evidence="3 12" id="KW-0812">Transmembrane</keyword>
<evidence type="ECO:0000256" key="5">
    <source>
        <dbReference type="ARBA" id="ARBA00022955"/>
    </source>
</evidence>
<sequence length="483" mass="55076">MTFPSPSTVLVIIFTIIVSPTIAIVVAQSLKSYRKKRNPMFPPGPMGWPLVGSFFSFYKPRPLSSLGGFMEQNLSRYGKVFSMNLFGEMMVVSADVELNRYVMQNEMRLFRNNLPAHIHRLIGDFALVMLIGDVYRHKKAIIVPFINMFRQQADFVRYIEHLAKGLMASSNKGGIIYVREFATKFSFYVVAKKAMGLTPEDPEAEQLLRDYVTFYKGLYAAPINFPGSMYRKALKARPNIIKAIKKKLDQRKAKESVDEEDDDLLGSLMKESTYTWENICDTILGFIFGGVATTSTAICLVFYLLENYPKALEEMRKEHLECMRSKKENGEEKLTWDDYKNMRFTQNVISETLRIGNVAPNLWKKATKDVEFKGYFIPEGTTVVAHLAAVHLNPSVFENPGQFNPWRWDTKDVKKANNLLPFGGGVRHCVGSELARVEISILLHYLILNYDWESVVPDHPVSAALVTFPKDLPIRVRAVDYSL</sequence>
<comment type="similarity">
    <text evidence="2 11">Belongs to the cytochrome P450 family.</text>
</comment>
<evidence type="ECO:0000256" key="2">
    <source>
        <dbReference type="ARBA" id="ARBA00010617"/>
    </source>
</evidence>
<dbReference type="InterPro" id="IPR001128">
    <property type="entry name" value="Cyt_P450"/>
</dbReference>
<keyword evidence="5" id="KW-0444">Lipid biosynthesis</keyword>
<dbReference type="GO" id="GO:0010268">
    <property type="term" value="P:brassinosteroid homeostasis"/>
    <property type="evidence" value="ECO:0007669"/>
    <property type="project" value="TreeGrafter"/>
</dbReference>
<feature type="binding site" description="axial binding residue" evidence="10">
    <location>
        <position position="429"/>
    </location>
    <ligand>
        <name>heme</name>
        <dbReference type="ChEBI" id="CHEBI:30413"/>
    </ligand>
    <ligandPart>
        <name>Fe</name>
        <dbReference type="ChEBI" id="CHEBI:18248"/>
    </ligandPart>
</feature>
<keyword evidence="8 10" id="KW-0408">Iron</keyword>
<protein>
    <submittedName>
        <fullName evidence="14">Cytochrome P450 90B1-like</fullName>
    </submittedName>
</protein>
<evidence type="ECO:0000256" key="1">
    <source>
        <dbReference type="ARBA" id="ARBA00004167"/>
    </source>
</evidence>
<keyword evidence="10 11" id="KW-0349">Heme</keyword>
<dbReference type="GO" id="GO:0016125">
    <property type="term" value="P:sterol metabolic process"/>
    <property type="evidence" value="ECO:0007669"/>
    <property type="project" value="TreeGrafter"/>
</dbReference>
<evidence type="ECO:0000256" key="3">
    <source>
        <dbReference type="ARBA" id="ARBA00022692"/>
    </source>
</evidence>
<dbReference type="GeneID" id="109707100"/>
<keyword evidence="5" id="KW-0443">Lipid metabolism</keyword>
<dbReference type="InterPro" id="IPR002401">
    <property type="entry name" value="Cyt_P450_E_grp-I"/>
</dbReference>
<dbReference type="Proteomes" id="UP000515123">
    <property type="component" value="Linkage group 3"/>
</dbReference>
<dbReference type="PROSITE" id="PS00086">
    <property type="entry name" value="CYTOCHROME_P450"/>
    <property type="match status" value="1"/>
</dbReference>
<comment type="cofactor">
    <cofactor evidence="10">
        <name>heme</name>
        <dbReference type="ChEBI" id="CHEBI:30413"/>
    </cofactor>
</comment>
<feature type="transmembrane region" description="Helical" evidence="12">
    <location>
        <begin position="283"/>
        <end position="305"/>
    </location>
</feature>
<keyword evidence="4 10" id="KW-0479">Metal-binding</keyword>
<keyword evidence="6 12" id="KW-1133">Transmembrane helix</keyword>
<evidence type="ECO:0000313" key="14">
    <source>
        <dbReference type="RefSeq" id="XP_020083774.1"/>
    </source>
</evidence>
<evidence type="ECO:0000256" key="6">
    <source>
        <dbReference type="ARBA" id="ARBA00022989"/>
    </source>
</evidence>
<dbReference type="GO" id="GO:0016020">
    <property type="term" value="C:membrane"/>
    <property type="evidence" value="ECO:0007669"/>
    <property type="project" value="UniProtKB-SubCell"/>
</dbReference>
<evidence type="ECO:0000256" key="12">
    <source>
        <dbReference type="SAM" id="Phobius"/>
    </source>
</evidence>
<proteinExistence type="inferred from homology"/>
<evidence type="ECO:0000313" key="13">
    <source>
        <dbReference type="Proteomes" id="UP000515123"/>
    </source>
</evidence>
<keyword evidence="7 11" id="KW-0560">Oxidoreductase</keyword>
<organism evidence="13 14">
    <name type="scientific">Ananas comosus</name>
    <name type="common">Pineapple</name>
    <name type="synonym">Ananas ananas</name>
    <dbReference type="NCBI Taxonomy" id="4615"/>
    <lineage>
        <taxon>Eukaryota</taxon>
        <taxon>Viridiplantae</taxon>
        <taxon>Streptophyta</taxon>
        <taxon>Embryophyta</taxon>
        <taxon>Tracheophyta</taxon>
        <taxon>Spermatophyta</taxon>
        <taxon>Magnoliopsida</taxon>
        <taxon>Liliopsida</taxon>
        <taxon>Poales</taxon>
        <taxon>Bromeliaceae</taxon>
        <taxon>Bromelioideae</taxon>
        <taxon>Ananas</taxon>
    </lineage>
</organism>
<keyword evidence="13" id="KW-1185">Reference proteome</keyword>
<evidence type="ECO:0000256" key="8">
    <source>
        <dbReference type="ARBA" id="ARBA00023004"/>
    </source>
</evidence>
<evidence type="ECO:0000256" key="7">
    <source>
        <dbReference type="ARBA" id="ARBA00023002"/>
    </source>
</evidence>
<name>A0A6P5EK47_ANACO</name>
<dbReference type="GO" id="GO:0004497">
    <property type="term" value="F:monooxygenase activity"/>
    <property type="evidence" value="ECO:0007669"/>
    <property type="project" value="UniProtKB-KW"/>
</dbReference>
<dbReference type="InterPro" id="IPR017972">
    <property type="entry name" value="Cyt_P450_CS"/>
</dbReference>
<dbReference type="GO" id="GO:0016132">
    <property type="term" value="P:brassinosteroid biosynthetic process"/>
    <property type="evidence" value="ECO:0007669"/>
    <property type="project" value="TreeGrafter"/>
</dbReference>
<dbReference type="GO" id="GO:0005506">
    <property type="term" value="F:iron ion binding"/>
    <property type="evidence" value="ECO:0007669"/>
    <property type="project" value="InterPro"/>
</dbReference>
<dbReference type="PRINTS" id="PR00385">
    <property type="entry name" value="P450"/>
</dbReference>
<dbReference type="GO" id="GO:0016705">
    <property type="term" value="F:oxidoreductase activity, acting on paired donors, with incorporation or reduction of molecular oxygen"/>
    <property type="evidence" value="ECO:0007669"/>
    <property type="project" value="InterPro"/>
</dbReference>
<dbReference type="SUPFAM" id="SSF48264">
    <property type="entry name" value="Cytochrome P450"/>
    <property type="match status" value="1"/>
</dbReference>
<dbReference type="Gene3D" id="1.10.630.10">
    <property type="entry name" value="Cytochrome P450"/>
    <property type="match status" value="1"/>
</dbReference>
<keyword evidence="9 12" id="KW-0472">Membrane</keyword>
<dbReference type="PANTHER" id="PTHR24286">
    <property type="entry name" value="CYTOCHROME P450 26"/>
    <property type="match status" value="1"/>
</dbReference>
<dbReference type="OrthoDB" id="610334at2759"/>
<dbReference type="AlphaFoldDB" id="A0A6P5EK47"/>
<comment type="subcellular location">
    <subcellularLocation>
        <location evidence="1">Membrane</location>
        <topology evidence="1">Single-pass membrane protein</topology>
    </subcellularLocation>
</comment>
<evidence type="ECO:0000256" key="11">
    <source>
        <dbReference type="RuleBase" id="RU000461"/>
    </source>
</evidence>
<evidence type="ECO:0000256" key="9">
    <source>
        <dbReference type="ARBA" id="ARBA00023136"/>
    </source>
</evidence>
<reference evidence="13" key="1">
    <citation type="journal article" date="2015" name="Nat. Genet.">
        <title>The pineapple genome and the evolution of CAM photosynthesis.</title>
        <authorList>
            <person name="Ming R."/>
            <person name="VanBuren R."/>
            <person name="Wai C.M."/>
            <person name="Tang H."/>
            <person name="Schatz M.C."/>
            <person name="Bowers J.E."/>
            <person name="Lyons E."/>
            <person name="Wang M.L."/>
            <person name="Chen J."/>
            <person name="Biggers E."/>
            <person name="Zhang J."/>
            <person name="Huang L."/>
            <person name="Zhang L."/>
            <person name="Miao W."/>
            <person name="Zhang J."/>
            <person name="Ye Z."/>
            <person name="Miao C."/>
            <person name="Lin Z."/>
            <person name="Wang H."/>
            <person name="Zhou H."/>
            <person name="Yim W.C."/>
            <person name="Priest H.D."/>
            <person name="Zheng C."/>
            <person name="Woodhouse M."/>
            <person name="Edger P.P."/>
            <person name="Guyot R."/>
            <person name="Guo H.B."/>
            <person name="Guo H."/>
            <person name="Zheng G."/>
            <person name="Singh R."/>
            <person name="Sharma A."/>
            <person name="Min X."/>
            <person name="Zheng Y."/>
            <person name="Lee H."/>
            <person name="Gurtowski J."/>
            <person name="Sedlazeck F.J."/>
            <person name="Harkess A."/>
            <person name="McKain M.R."/>
            <person name="Liao Z."/>
            <person name="Fang J."/>
            <person name="Liu J."/>
            <person name="Zhang X."/>
            <person name="Zhang Q."/>
            <person name="Hu W."/>
            <person name="Qin Y."/>
            <person name="Wang K."/>
            <person name="Chen L.Y."/>
            <person name="Shirley N."/>
            <person name="Lin Y.R."/>
            <person name="Liu L.Y."/>
            <person name="Hernandez A.G."/>
            <person name="Wright C.L."/>
            <person name="Bulone V."/>
            <person name="Tuskan G.A."/>
            <person name="Heath K."/>
            <person name="Zee F."/>
            <person name="Moore P.H."/>
            <person name="Sunkar R."/>
            <person name="Leebens-Mack J.H."/>
            <person name="Mockler T."/>
            <person name="Bennetzen J.L."/>
            <person name="Freeling M."/>
            <person name="Sankoff D."/>
            <person name="Paterson A.H."/>
            <person name="Zhu X."/>
            <person name="Yang X."/>
            <person name="Smith J.A."/>
            <person name="Cushman J.C."/>
            <person name="Paull R.E."/>
            <person name="Yu Q."/>
        </authorList>
    </citation>
    <scope>NUCLEOTIDE SEQUENCE [LARGE SCALE GENOMIC DNA]</scope>
    <source>
        <strain evidence="13">cv. F153</strain>
    </source>
</reference>
<keyword evidence="5" id="KW-0752">Steroid biosynthesis</keyword>
<dbReference type="Pfam" id="PF00067">
    <property type="entry name" value="p450"/>
    <property type="match status" value="1"/>
</dbReference>
<evidence type="ECO:0000256" key="10">
    <source>
        <dbReference type="PIRSR" id="PIRSR602401-1"/>
    </source>
</evidence>
<dbReference type="PRINTS" id="PR00463">
    <property type="entry name" value="EP450I"/>
</dbReference>
<reference evidence="14" key="2">
    <citation type="submission" date="2025-08" db="UniProtKB">
        <authorList>
            <consortium name="RefSeq"/>
        </authorList>
    </citation>
    <scope>IDENTIFICATION</scope>
    <source>
        <tissue evidence="14">Leaf</tissue>
    </source>
</reference>
<evidence type="ECO:0000256" key="4">
    <source>
        <dbReference type="ARBA" id="ARBA00022723"/>
    </source>
</evidence>
<dbReference type="PANTHER" id="PTHR24286:SF194">
    <property type="entry name" value="STEROID (22S)-HYDROXYLASE"/>
    <property type="match status" value="1"/>
</dbReference>
<dbReference type="GO" id="GO:0020037">
    <property type="term" value="F:heme binding"/>
    <property type="evidence" value="ECO:0007669"/>
    <property type="project" value="InterPro"/>
</dbReference>
<dbReference type="RefSeq" id="XP_020083774.1">
    <property type="nucleotide sequence ID" value="XM_020228185.1"/>
</dbReference>